<dbReference type="Proteomes" id="UP000650524">
    <property type="component" value="Unassembled WGS sequence"/>
</dbReference>
<dbReference type="Pfam" id="PF00378">
    <property type="entry name" value="ECH_1"/>
    <property type="match status" value="1"/>
</dbReference>
<dbReference type="InterPro" id="IPR001753">
    <property type="entry name" value="Enoyl-CoA_hydra/iso"/>
</dbReference>
<dbReference type="Gene3D" id="3.90.226.10">
    <property type="entry name" value="2-enoyl-CoA Hydratase, Chain A, domain 1"/>
    <property type="match status" value="1"/>
</dbReference>
<accession>A0A8J6MUZ6</accession>
<proteinExistence type="predicted"/>
<evidence type="ECO:0008006" key="3">
    <source>
        <dbReference type="Google" id="ProtNLM"/>
    </source>
</evidence>
<name>A0A8J6MUZ6_9DELT</name>
<comment type="caution">
    <text evidence="1">The sequence shown here is derived from an EMBL/GenBank/DDBJ whole genome shotgun (WGS) entry which is preliminary data.</text>
</comment>
<feature type="non-terminal residue" evidence="1">
    <location>
        <position position="1"/>
    </location>
</feature>
<dbReference type="InterPro" id="IPR029045">
    <property type="entry name" value="ClpP/crotonase-like_dom_sf"/>
</dbReference>
<evidence type="ECO:0000313" key="2">
    <source>
        <dbReference type="Proteomes" id="UP000650524"/>
    </source>
</evidence>
<sequence length="72" mass="8340">TGEMIETEDAERWGLVNRMVPEDHLEEVTMALTNKFAKKSPVALNYHSLERPPSFQGRQWSVQTWEISRGSH</sequence>
<dbReference type="GO" id="GO:0003824">
    <property type="term" value="F:catalytic activity"/>
    <property type="evidence" value="ECO:0007669"/>
    <property type="project" value="UniProtKB-ARBA"/>
</dbReference>
<dbReference type="AlphaFoldDB" id="A0A8J6MUZ6"/>
<gene>
    <name evidence="1" type="ORF">H8E19_00600</name>
</gene>
<evidence type="ECO:0000313" key="1">
    <source>
        <dbReference type="EMBL" id="MBC8175873.1"/>
    </source>
</evidence>
<dbReference type="EMBL" id="JACNJD010000037">
    <property type="protein sequence ID" value="MBC8175873.1"/>
    <property type="molecule type" value="Genomic_DNA"/>
</dbReference>
<dbReference type="SUPFAM" id="SSF52096">
    <property type="entry name" value="ClpP/crotonase"/>
    <property type="match status" value="1"/>
</dbReference>
<protein>
    <recommendedName>
        <fullName evidence="3">Enoyl-CoA hydratase</fullName>
    </recommendedName>
</protein>
<reference evidence="1 2" key="1">
    <citation type="submission" date="2020-08" db="EMBL/GenBank/DDBJ databases">
        <title>Bridging the membrane lipid divide: bacteria of the FCB group superphylum have the potential to synthesize archaeal ether lipids.</title>
        <authorList>
            <person name="Villanueva L."/>
            <person name="Von Meijenfeldt F.A.B."/>
            <person name="Westbye A.B."/>
            <person name="Yadav S."/>
            <person name="Hopmans E.C."/>
            <person name="Dutilh B.E."/>
            <person name="Sinninghe Damste J.S."/>
        </authorList>
    </citation>
    <scope>NUCLEOTIDE SEQUENCE [LARGE SCALE GENOMIC DNA]</scope>
    <source>
        <strain evidence="1">NIOZ-UU27</strain>
    </source>
</reference>
<organism evidence="1 2">
    <name type="scientific">Candidatus Desulfacyla euxinica</name>
    <dbReference type="NCBI Taxonomy" id="2841693"/>
    <lineage>
        <taxon>Bacteria</taxon>
        <taxon>Deltaproteobacteria</taxon>
        <taxon>Candidatus Desulfacyla</taxon>
    </lineage>
</organism>